<dbReference type="InterPro" id="IPR002314">
    <property type="entry name" value="aa-tRNA-synt_IIb"/>
</dbReference>
<keyword evidence="7" id="KW-0479">Metal-binding</keyword>
<comment type="similarity">
    <text evidence="2">Belongs to the class-II aminoacyl-tRNA synthetase family.</text>
</comment>
<accession>A0A481Z0I2</accession>
<keyword evidence="10" id="KW-0067">ATP-binding</keyword>
<keyword evidence="6" id="KW-0436">Ligase</keyword>
<dbReference type="Gene3D" id="3.30.930.10">
    <property type="entry name" value="Bira Bifunctional Protein, Domain 2"/>
    <property type="match status" value="1"/>
</dbReference>
<evidence type="ECO:0000256" key="7">
    <source>
        <dbReference type="ARBA" id="ARBA00022723"/>
    </source>
</evidence>
<dbReference type="Pfam" id="PF00587">
    <property type="entry name" value="tRNA-synt_2b"/>
    <property type="match status" value="1"/>
</dbReference>
<dbReference type="PANTHER" id="PTHR11451">
    <property type="entry name" value="THREONINE-TRNA LIGASE"/>
    <property type="match status" value="1"/>
</dbReference>
<keyword evidence="4" id="KW-0963">Cytoplasm</keyword>
<dbReference type="SUPFAM" id="SSF55186">
    <property type="entry name" value="ThrRS/AlaRS common domain"/>
    <property type="match status" value="1"/>
</dbReference>
<dbReference type="SMART" id="SM00863">
    <property type="entry name" value="tRNA_SAD"/>
    <property type="match status" value="1"/>
</dbReference>
<name>A0A481Z0I2_9VIRU</name>
<evidence type="ECO:0000256" key="12">
    <source>
        <dbReference type="ARBA" id="ARBA00022917"/>
    </source>
</evidence>
<keyword evidence="9" id="KW-0862">Zinc</keyword>
<dbReference type="PROSITE" id="PS50862">
    <property type="entry name" value="AA_TRNA_LIGASE_II"/>
    <property type="match status" value="1"/>
</dbReference>
<evidence type="ECO:0000256" key="16">
    <source>
        <dbReference type="SAM" id="Coils"/>
    </source>
</evidence>
<evidence type="ECO:0000256" key="9">
    <source>
        <dbReference type="ARBA" id="ARBA00022833"/>
    </source>
</evidence>
<feature type="domain" description="Aminoacyl-transfer RNA synthetases class-II family profile" evidence="17">
    <location>
        <begin position="291"/>
        <end position="551"/>
    </location>
</feature>
<proteinExistence type="inferred from homology"/>
<evidence type="ECO:0000256" key="15">
    <source>
        <dbReference type="ARBA" id="ARBA00049515"/>
    </source>
</evidence>
<dbReference type="FunFam" id="3.30.930.10:FF:000019">
    <property type="entry name" value="Threonine--tRNA ligase"/>
    <property type="match status" value="1"/>
</dbReference>
<evidence type="ECO:0000313" key="18">
    <source>
        <dbReference type="EMBL" id="QBK88577.1"/>
    </source>
</evidence>
<evidence type="ECO:0000256" key="5">
    <source>
        <dbReference type="ARBA" id="ARBA00022555"/>
    </source>
</evidence>
<dbReference type="GO" id="GO:0004829">
    <property type="term" value="F:threonine-tRNA ligase activity"/>
    <property type="evidence" value="ECO:0007669"/>
    <property type="project" value="UniProtKB-EC"/>
</dbReference>
<dbReference type="EMBL" id="MK500392">
    <property type="protein sequence ID" value="QBK88577.1"/>
    <property type="molecule type" value="Genomic_DNA"/>
</dbReference>
<evidence type="ECO:0000256" key="4">
    <source>
        <dbReference type="ARBA" id="ARBA00022490"/>
    </source>
</evidence>
<dbReference type="InterPro" id="IPR018163">
    <property type="entry name" value="Thr/Ala-tRNA-synth_IIc_edit"/>
</dbReference>
<dbReference type="GO" id="GO:0000049">
    <property type="term" value="F:tRNA binding"/>
    <property type="evidence" value="ECO:0007669"/>
    <property type="project" value="UniProtKB-KW"/>
</dbReference>
<evidence type="ECO:0000256" key="6">
    <source>
        <dbReference type="ARBA" id="ARBA00022598"/>
    </source>
</evidence>
<feature type="coiled-coil region" evidence="16">
    <location>
        <begin position="585"/>
        <end position="648"/>
    </location>
</feature>
<dbReference type="CDD" id="cd00771">
    <property type="entry name" value="ThrRS_core"/>
    <property type="match status" value="1"/>
</dbReference>
<dbReference type="HAMAP" id="MF_00184">
    <property type="entry name" value="Thr_tRNA_synth"/>
    <property type="match status" value="1"/>
</dbReference>
<dbReference type="Gene3D" id="3.40.50.800">
    <property type="entry name" value="Anticodon-binding domain"/>
    <property type="match status" value="1"/>
</dbReference>
<dbReference type="PANTHER" id="PTHR11451:SF46">
    <property type="entry name" value="THREONINE--TRNA LIGASE"/>
    <property type="match status" value="1"/>
</dbReference>
<dbReference type="Pfam" id="PF03129">
    <property type="entry name" value="HGTP_anticodon"/>
    <property type="match status" value="1"/>
</dbReference>
<dbReference type="InterPro" id="IPR006195">
    <property type="entry name" value="aa-tRNA-synth_II"/>
</dbReference>
<evidence type="ECO:0000256" key="14">
    <source>
        <dbReference type="ARBA" id="ARBA00031900"/>
    </source>
</evidence>
<dbReference type="GO" id="GO:0043039">
    <property type="term" value="P:tRNA aminoacylation"/>
    <property type="evidence" value="ECO:0007669"/>
    <property type="project" value="InterPro"/>
</dbReference>
<protein>
    <recommendedName>
        <fullName evidence="3">threonine--tRNA ligase</fullName>
        <ecNumber evidence="3">6.1.1.3</ecNumber>
    </recommendedName>
    <alternativeName>
        <fullName evidence="14">Threonyl-tRNA synthetase</fullName>
    </alternativeName>
</protein>
<dbReference type="InterPro" id="IPR047246">
    <property type="entry name" value="ThrRS_anticodon"/>
</dbReference>
<keyword evidence="12" id="KW-0648">Protein biosynthesis</keyword>
<keyword evidence="8" id="KW-0547">Nucleotide-binding</keyword>
<evidence type="ECO:0000259" key="17">
    <source>
        <dbReference type="PROSITE" id="PS50862"/>
    </source>
</evidence>
<evidence type="ECO:0000256" key="3">
    <source>
        <dbReference type="ARBA" id="ARBA00013163"/>
    </source>
</evidence>
<keyword evidence="13 18" id="KW-0030">Aminoacyl-tRNA synthetase</keyword>
<dbReference type="SUPFAM" id="SSF55681">
    <property type="entry name" value="Class II aaRS and biotin synthetases"/>
    <property type="match status" value="1"/>
</dbReference>
<gene>
    <name evidence="18" type="ORF">LCMiAC01_02540</name>
</gene>
<dbReference type="Gene3D" id="3.30.980.10">
    <property type="entry name" value="Threonyl-trna Synthetase, Chain A, domain 2"/>
    <property type="match status" value="1"/>
</dbReference>
<dbReference type="InterPro" id="IPR012947">
    <property type="entry name" value="tRNA_SAD"/>
</dbReference>
<evidence type="ECO:0000256" key="11">
    <source>
        <dbReference type="ARBA" id="ARBA00022884"/>
    </source>
</evidence>
<keyword evidence="16" id="KW-0175">Coiled coil</keyword>
<dbReference type="GO" id="GO:0005524">
    <property type="term" value="F:ATP binding"/>
    <property type="evidence" value="ECO:0007669"/>
    <property type="project" value="UniProtKB-KW"/>
</dbReference>
<comment type="subcellular location">
    <subcellularLocation>
        <location evidence="1">Cytoplasm</location>
    </subcellularLocation>
</comment>
<dbReference type="InterPro" id="IPR002320">
    <property type="entry name" value="Thr-tRNA-ligase_IIa"/>
</dbReference>
<sequence length="653" mass="76906">MDFISYKNQQWQKLDHPPDIILDQICVTYKDQRYDDTLINVSSPLDIAKKNNIKNVVIAKIDGVLSDAWKNFETTCDLDLLTFDDDDGKHVFWHSSAHILGYALEKKYKCHVCVGPALDNGYYYDVKLPNDETISSDDIPEIESIMQDIVKNKYNFQKMNISKKDALVMFKHNPYKVYIIQKKVEDGAMCSVYKCGEFIDFCRGPHIPNTGMVKAMKITKMSSAYFGDNNDNVCRIYGVSFPNKKMMRKHLMMLEEAKKRNHKKIGLEQQLFFFHEHSPGSCFFLPHGAIIYRKLIDLIRDEYWKRGYSEVITPNIFKSDLWKTSGHWDKYSKNMFCIECEKEQYSLKPMNCPSHCLMIKQKRHSYKEFPIRLADFGALHRNELSGTLNGLIRVRRFCQDDAHLFCRRSQIKQEIEECMDFIRYIYNIFGFEFSLELSTRPDNYIGEIEIWDEAEKILGETINNFTKNWKINKGDGAFYGPKIDIHIKDALGRSHQCATIQLDFNMPQRFKLKYQNEKGEDEVPVMIHRAIFGSIERFFAILTEHYAGKWPFWLSPRQVKIIPIADKYLEYAKKVKDIIHKNKYYVDVNSNNNTLNKKIRNAQKEQYNYILVVGQRELDNDTISVRYRDNKNKKVVTINELLEEFKENIVKFK</sequence>
<dbReference type="InterPro" id="IPR045864">
    <property type="entry name" value="aa-tRNA-synth_II/BPL/LPL"/>
</dbReference>
<dbReference type="FunFam" id="3.30.980.10:FF:000005">
    <property type="entry name" value="Threonyl-tRNA synthetase, mitochondrial"/>
    <property type="match status" value="1"/>
</dbReference>
<keyword evidence="5" id="KW-0820">tRNA-binding</keyword>
<dbReference type="FunFam" id="3.40.50.800:FF:000001">
    <property type="entry name" value="Threonine--tRNA ligase"/>
    <property type="match status" value="1"/>
</dbReference>
<evidence type="ECO:0000256" key="1">
    <source>
        <dbReference type="ARBA" id="ARBA00004496"/>
    </source>
</evidence>
<evidence type="ECO:0000256" key="2">
    <source>
        <dbReference type="ARBA" id="ARBA00008226"/>
    </source>
</evidence>
<dbReference type="EC" id="6.1.1.3" evidence="3"/>
<dbReference type="NCBIfam" id="TIGR00418">
    <property type="entry name" value="thrS"/>
    <property type="match status" value="1"/>
</dbReference>
<evidence type="ECO:0000256" key="8">
    <source>
        <dbReference type="ARBA" id="ARBA00022741"/>
    </source>
</evidence>
<organism evidence="18">
    <name type="scientific">Mimivirus LCMiAC01</name>
    <dbReference type="NCBI Taxonomy" id="2506608"/>
    <lineage>
        <taxon>Viruses</taxon>
        <taxon>Varidnaviria</taxon>
        <taxon>Bamfordvirae</taxon>
        <taxon>Nucleocytoviricota</taxon>
        <taxon>Megaviricetes</taxon>
        <taxon>Imitervirales</taxon>
        <taxon>Mimiviridae</taxon>
        <taxon>Klosneuvirinae</taxon>
    </lineage>
</organism>
<evidence type="ECO:0000256" key="13">
    <source>
        <dbReference type="ARBA" id="ARBA00023146"/>
    </source>
</evidence>
<dbReference type="SUPFAM" id="SSF52954">
    <property type="entry name" value="Class II aaRS ABD-related"/>
    <property type="match status" value="1"/>
</dbReference>
<dbReference type="Pfam" id="PF07973">
    <property type="entry name" value="tRNA_SAD"/>
    <property type="match status" value="1"/>
</dbReference>
<comment type="catalytic activity">
    <reaction evidence="15">
        <text>tRNA(Thr) + L-threonine + ATP = L-threonyl-tRNA(Thr) + AMP + diphosphate + H(+)</text>
        <dbReference type="Rhea" id="RHEA:24624"/>
        <dbReference type="Rhea" id="RHEA-COMP:9670"/>
        <dbReference type="Rhea" id="RHEA-COMP:9704"/>
        <dbReference type="ChEBI" id="CHEBI:15378"/>
        <dbReference type="ChEBI" id="CHEBI:30616"/>
        <dbReference type="ChEBI" id="CHEBI:33019"/>
        <dbReference type="ChEBI" id="CHEBI:57926"/>
        <dbReference type="ChEBI" id="CHEBI:78442"/>
        <dbReference type="ChEBI" id="CHEBI:78534"/>
        <dbReference type="ChEBI" id="CHEBI:456215"/>
        <dbReference type="EC" id="6.1.1.3"/>
    </reaction>
</comment>
<dbReference type="InterPro" id="IPR036621">
    <property type="entry name" value="Anticodon-bd_dom_sf"/>
</dbReference>
<dbReference type="InterPro" id="IPR033728">
    <property type="entry name" value="ThrRS_core"/>
</dbReference>
<dbReference type="InterPro" id="IPR004154">
    <property type="entry name" value="Anticodon-bd"/>
</dbReference>
<keyword evidence="11" id="KW-0694">RNA-binding</keyword>
<dbReference type="GO" id="GO:0046872">
    <property type="term" value="F:metal ion binding"/>
    <property type="evidence" value="ECO:0007669"/>
    <property type="project" value="UniProtKB-KW"/>
</dbReference>
<reference evidence="18" key="1">
    <citation type="journal article" date="2019" name="MBio">
        <title>Virus Genomes from Deep Sea Sediments Expand the Ocean Megavirome and Support Independent Origins of Viral Gigantism.</title>
        <authorList>
            <person name="Backstrom D."/>
            <person name="Yutin N."/>
            <person name="Jorgensen S.L."/>
            <person name="Dharamshi J."/>
            <person name="Homa F."/>
            <person name="Zaremba-Niedwiedzka K."/>
            <person name="Spang A."/>
            <person name="Wolf Y.I."/>
            <person name="Koonin E.V."/>
            <person name="Ettema T.J."/>
        </authorList>
    </citation>
    <scope>NUCLEOTIDE SEQUENCE</scope>
</reference>
<dbReference type="PRINTS" id="PR01047">
    <property type="entry name" value="TRNASYNTHTHR"/>
</dbReference>
<evidence type="ECO:0000256" key="10">
    <source>
        <dbReference type="ARBA" id="ARBA00022840"/>
    </source>
</evidence>
<dbReference type="CDD" id="cd00860">
    <property type="entry name" value="ThrRS_anticodon"/>
    <property type="match status" value="1"/>
</dbReference>